<evidence type="ECO:0008006" key="4">
    <source>
        <dbReference type="Google" id="ProtNLM"/>
    </source>
</evidence>
<dbReference type="GO" id="GO:0003677">
    <property type="term" value="F:DNA binding"/>
    <property type="evidence" value="ECO:0007669"/>
    <property type="project" value="TreeGrafter"/>
</dbReference>
<sequence length="1025" mass="113670">MASQGFSSYLNGSTSETIDDVCRQDTVTCMSFEQQSLVEEIDTEVDDDDFDKKAHWSRRTMRKNARSSPRPTERTDKFQPSIALFCVKEQAISIVKKKEVEEEKDVMASSIAISKLEKSEAKKKKRRETTKKKKAESSGLEFDSVADTRGKGIDTSVVTSAGRPKRKAAIQAEILQQQQKLLDAVAARKEAAYFLTPPPSNKKKAEGNATTSGRKRKLEMYKKKMSSPAKGESTNNSLGANKTAQSFFLSEQVRKQLQEIEAVSSFREQLRQTREKDLAFFAGITANPFFQARTSTKPSSSEENEEGVVEICDDGEGTGEAKQQRDRDRGRWSKSFTLFPRMQHVSTVCLEAEDMGTAAKKSLPPKRALPATYTSSVVVVSDNDVAVDSRLPTEVMSQLQAAMNGQVITESSFSEQFWFREFLDASSLPPPIVKLIDVTSPRAEDIADTTAEELAERKTLLIDELVEMHGMREKRVRELLDGLEQARAKHLGREQNLSLVDRYLPVNASGLVGNRESLHTLSSWLSAWKVGGGDRQKLDCLHSELVTLDDGDSDKESEVGDLCRLFVLEGESGSGKSAAVYACAEELGYNIIEINAAQNRSGKSVVELAGEATQSTRVLHVGTKEDKRIKKLKKKRRRHSESRKSLEQPTAASLSLVMFEDVDLVFDEDKGFLNAVCSIAKHSKCPIVVTCAQLPDTFPTKPGRLYRELHKPSIDEFATWMRLVAFIEGLQLAPSLVNVLGKFFKRDVRRSLHFLEANLPVSDPSTKTLWQWQHDNADSNGAVHVSVPAWTTWSAGCSSFDAMTSNLLLELSAAAELEKKKVEDQSCKEKQAEVDAMVELAQIIDFASIAEVWMASAMADGFDSDDTENSFFLAERQRLAALELRRSSLQMLGSLSSPLGTSLMQGQKPVASKCVQRTLDCALAASSRRCHQIALAELKSKFDVPLAYKGCGNSEPHFALDYMPMVGRLLSSTGLQEGRRRTSRRNHYLGDVLGDMSLIDELPAFDTYLQSNVDQIVAASPTFTQ</sequence>
<feature type="compositionally biased region" description="Acidic residues" evidence="1">
    <location>
        <begin position="302"/>
        <end position="317"/>
    </location>
</feature>
<feature type="region of interest" description="Disordered" evidence="1">
    <location>
        <begin position="117"/>
        <end position="141"/>
    </location>
</feature>
<dbReference type="Gene3D" id="3.40.50.300">
    <property type="entry name" value="P-loop containing nucleotide triphosphate hydrolases"/>
    <property type="match status" value="1"/>
</dbReference>
<feature type="compositionally biased region" description="Basic residues" evidence="1">
    <location>
        <begin position="55"/>
        <end position="65"/>
    </location>
</feature>
<dbReference type="GO" id="GO:0061860">
    <property type="term" value="F:DNA clamp unloader activity"/>
    <property type="evidence" value="ECO:0007669"/>
    <property type="project" value="TreeGrafter"/>
</dbReference>
<dbReference type="SUPFAM" id="SSF52540">
    <property type="entry name" value="P-loop containing nucleoside triphosphate hydrolases"/>
    <property type="match status" value="1"/>
</dbReference>
<feature type="region of interest" description="Disordered" evidence="1">
    <location>
        <begin position="48"/>
        <end position="76"/>
    </location>
</feature>
<dbReference type="PANTHER" id="PTHR23389">
    <property type="entry name" value="CHROMOSOME TRANSMISSION FIDELITY FACTOR 18"/>
    <property type="match status" value="1"/>
</dbReference>
<dbReference type="AlphaFoldDB" id="A0AAU9L5W2"/>
<organism evidence="2 3">
    <name type="scientific">Peronospora belbahrii</name>
    <dbReference type="NCBI Taxonomy" id="622444"/>
    <lineage>
        <taxon>Eukaryota</taxon>
        <taxon>Sar</taxon>
        <taxon>Stramenopiles</taxon>
        <taxon>Oomycota</taxon>
        <taxon>Peronosporomycetes</taxon>
        <taxon>Peronosporales</taxon>
        <taxon>Peronosporaceae</taxon>
        <taxon>Peronospora</taxon>
    </lineage>
</organism>
<dbReference type="GO" id="GO:0005634">
    <property type="term" value="C:nucleus"/>
    <property type="evidence" value="ECO:0007669"/>
    <property type="project" value="TreeGrafter"/>
</dbReference>
<evidence type="ECO:0000313" key="2">
    <source>
        <dbReference type="EMBL" id="CAH0479191.1"/>
    </source>
</evidence>
<evidence type="ECO:0000313" key="3">
    <source>
        <dbReference type="Proteomes" id="UP001160483"/>
    </source>
</evidence>
<accession>A0AAU9L5W2</accession>
<dbReference type="EMBL" id="CAKKTJ010000296">
    <property type="protein sequence ID" value="CAH0479191.1"/>
    <property type="molecule type" value="Genomic_DNA"/>
</dbReference>
<proteinExistence type="predicted"/>
<evidence type="ECO:0000256" key="1">
    <source>
        <dbReference type="SAM" id="MobiDB-lite"/>
    </source>
</evidence>
<comment type="caution">
    <text evidence="2">The sequence shown here is derived from an EMBL/GenBank/DDBJ whole genome shotgun (WGS) entry which is preliminary data.</text>
</comment>
<reference evidence="2" key="1">
    <citation type="submission" date="2021-11" db="EMBL/GenBank/DDBJ databases">
        <authorList>
            <person name="Islam A."/>
            <person name="Islam S."/>
            <person name="Flora M.S."/>
            <person name="Rahman M."/>
            <person name="Ziaur R.M."/>
            <person name="Epstein J.H."/>
            <person name="Hassan M."/>
            <person name="Klassen M."/>
            <person name="Woodard K."/>
            <person name="Webb A."/>
            <person name="Webby R.J."/>
            <person name="El Zowalaty M.E."/>
        </authorList>
    </citation>
    <scope>NUCLEOTIDE SEQUENCE</scope>
    <source>
        <strain evidence="2">Pbs3</strain>
    </source>
</reference>
<gene>
    <name evidence="2" type="ORF">PBS003_LOCUS5846</name>
</gene>
<feature type="region of interest" description="Disordered" evidence="1">
    <location>
        <begin position="195"/>
        <end position="238"/>
    </location>
</feature>
<dbReference type="InterPro" id="IPR027417">
    <property type="entry name" value="P-loop_NTPase"/>
</dbReference>
<feature type="compositionally biased region" description="Basic residues" evidence="1">
    <location>
        <begin position="121"/>
        <end position="134"/>
    </location>
</feature>
<dbReference type="PANTHER" id="PTHR23389:SF21">
    <property type="entry name" value="ATPASE FAMILY AAA DOMAIN-CONTAINING PROTEIN 5"/>
    <property type="match status" value="1"/>
</dbReference>
<protein>
    <recommendedName>
        <fullName evidence="4">ATPase AAA-type core domain-containing protein</fullName>
    </recommendedName>
</protein>
<feature type="region of interest" description="Disordered" evidence="1">
    <location>
        <begin position="292"/>
        <end position="329"/>
    </location>
</feature>
<name>A0AAU9L5W2_9STRA</name>
<dbReference type="Proteomes" id="UP001160483">
    <property type="component" value="Unassembled WGS sequence"/>
</dbReference>